<proteinExistence type="predicted"/>
<comment type="subcellular location">
    <subcellularLocation>
        <location evidence="1">Membrane</location>
        <topology evidence="1">Multi-pass membrane protein</topology>
    </subcellularLocation>
</comment>
<evidence type="ECO:0008006" key="8">
    <source>
        <dbReference type="Google" id="ProtNLM"/>
    </source>
</evidence>
<reference evidence="6 7" key="1">
    <citation type="submission" date="2024-06" db="EMBL/GenBank/DDBJ databases">
        <title>A chromosome level genome sequence of Diviner's sage (Salvia divinorum).</title>
        <authorList>
            <person name="Ford S.A."/>
            <person name="Ro D.-K."/>
            <person name="Ness R.W."/>
            <person name="Phillips M.A."/>
        </authorList>
    </citation>
    <scope>NUCLEOTIDE SEQUENCE [LARGE SCALE GENOMIC DNA]</scope>
    <source>
        <strain evidence="6">SAF-2024a</strain>
        <tissue evidence="6">Leaf</tissue>
    </source>
</reference>
<comment type="caution">
    <text evidence="6">The sequence shown here is derived from an EMBL/GenBank/DDBJ whole genome shotgun (WGS) entry which is preliminary data.</text>
</comment>
<gene>
    <name evidence="6" type="ORF">AAHA92_01428</name>
</gene>
<accession>A0ABD1IAI8</accession>
<dbReference type="PANTHER" id="PTHR14110:SF10">
    <property type="entry name" value="OS04G0376100 PROTEIN"/>
    <property type="match status" value="1"/>
</dbReference>
<keyword evidence="7" id="KW-1185">Reference proteome</keyword>
<protein>
    <recommendedName>
        <fullName evidence="8">Mitochondrial inner membrane translocase subunit Tim17/Tim22/Tim23/peroxisomal protein PMP24</fullName>
    </recommendedName>
</protein>
<keyword evidence="3" id="KW-1133">Transmembrane helix</keyword>
<sequence length="195" mass="20792">MASEANSADQMTPNSPSSSSSNLSSSNPDHWKQRILIPTVLAGIAGGSAGLLSKHRNNPGLSAISAIYASNFAIVTGCYCSAREFVRVSREGKPDDLLNSAIGGFGSGAILGRLQAGPVGAARYSVMFAVIGTAVDHATSKIMPAIINKLKEKDDWLVLPEWSPIKILDEEAVAAKRAREEKIYRNVHNLKKEES</sequence>
<dbReference type="EMBL" id="JBEAFC010000002">
    <property type="protein sequence ID" value="KAL1565738.1"/>
    <property type="molecule type" value="Genomic_DNA"/>
</dbReference>
<feature type="compositionally biased region" description="Low complexity" evidence="5">
    <location>
        <begin position="13"/>
        <end position="28"/>
    </location>
</feature>
<keyword evidence="4" id="KW-0472">Membrane</keyword>
<feature type="region of interest" description="Disordered" evidence="5">
    <location>
        <begin position="1"/>
        <end position="29"/>
    </location>
</feature>
<dbReference type="PANTHER" id="PTHR14110">
    <property type="entry name" value="MITOCHONDRIAL IMPORT INNER MEMBRANE TRANSLOCASE SUBUNIT TIM22"/>
    <property type="match status" value="1"/>
</dbReference>
<evidence type="ECO:0000256" key="4">
    <source>
        <dbReference type="ARBA" id="ARBA00023136"/>
    </source>
</evidence>
<dbReference type="GO" id="GO:0016020">
    <property type="term" value="C:membrane"/>
    <property type="evidence" value="ECO:0007669"/>
    <property type="project" value="UniProtKB-SubCell"/>
</dbReference>
<keyword evidence="2" id="KW-0812">Transmembrane</keyword>
<evidence type="ECO:0000256" key="2">
    <source>
        <dbReference type="ARBA" id="ARBA00022692"/>
    </source>
</evidence>
<evidence type="ECO:0000313" key="7">
    <source>
        <dbReference type="Proteomes" id="UP001567538"/>
    </source>
</evidence>
<evidence type="ECO:0000256" key="3">
    <source>
        <dbReference type="ARBA" id="ARBA00022989"/>
    </source>
</evidence>
<evidence type="ECO:0000313" key="6">
    <source>
        <dbReference type="EMBL" id="KAL1565738.1"/>
    </source>
</evidence>
<dbReference type="InterPro" id="IPR039175">
    <property type="entry name" value="TIM22"/>
</dbReference>
<evidence type="ECO:0000256" key="5">
    <source>
        <dbReference type="SAM" id="MobiDB-lite"/>
    </source>
</evidence>
<dbReference type="Proteomes" id="UP001567538">
    <property type="component" value="Unassembled WGS sequence"/>
</dbReference>
<evidence type="ECO:0000256" key="1">
    <source>
        <dbReference type="ARBA" id="ARBA00004141"/>
    </source>
</evidence>
<organism evidence="6 7">
    <name type="scientific">Salvia divinorum</name>
    <name type="common">Maria pastora</name>
    <name type="synonym">Diviner's sage</name>
    <dbReference type="NCBI Taxonomy" id="28513"/>
    <lineage>
        <taxon>Eukaryota</taxon>
        <taxon>Viridiplantae</taxon>
        <taxon>Streptophyta</taxon>
        <taxon>Embryophyta</taxon>
        <taxon>Tracheophyta</taxon>
        <taxon>Spermatophyta</taxon>
        <taxon>Magnoliopsida</taxon>
        <taxon>eudicotyledons</taxon>
        <taxon>Gunneridae</taxon>
        <taxon>Pentapetalae</taxon>
        <taxon>asterids</taxon>
        <taxon>lamiids</taxon>
        <taxon>Lamiales</taxon>
        <taxon>Lamiaceae</taxon>
        <taxon>Nepetoideae</taxon>
        <taxon>Mentheae</taxon>
        <taxon>Salviinae</taxon>
        <taxon>Salvia</taxon>
        <taxon>Salvia subgen. Calosphace</taxon>
    </lineage>
</organism>
<name>A0ABD1IAI8_SALDI</name>
<dbReference type="AlphaFoldDB" id="A0ABD1IAI8"/>
<feature type="compositionally biased region" description="Polar residues" evidence="5">
    <location>
        <begin position="1"/>
        <end position="12"/>
    </location>
</feature>